<sequence length="545" mass="60629">MNTKAETVEYRNPIVPGFSPDPSVVFVDGVFYLANSSFHVFPGLPIYASRDLRQWTHIGNAINRVEQLSLRGASATKVPLDTGNFMVASGGLFAPTIRHHRGRFYIICTNMLELKKPFEPQNFIISTTDIWAGDWSDPVYIPFHGIDPSLFFDDDKRVYFQGCYTIDRTKQPSCTIKQFEIDPKTGKQLSEVREIWGGHARYDTEGPHIYKVGKWYYLLVAEGGTFEHHMLCISRSESIWGPYDDFEGNPILTADGTDEYIQNTGHGELFQDGAGQWWAAVLAVRNENKGEPLGTDNFVAPLGRESFLAPVEWPESGWPRVLQPKMEFTASAVGLSSGHSITGSAKIQAPLHVDDLHIRTPDLSKYQVGEDSAGPITLFPSRADLSTPTGTSSFLGRRQLSLCSVATASLEITGLKQGVRAGLALYKDHLRHVSLTYDPESRAVSCRAVSLDGDKVFPDQLVIGKDARQVHFKIVLSPTKWVFASKAIDMEESGYSDWVEIGSIEAWELAAREMTGPIFGVFAHIPGNELSRAHVNFLHFKVEDK</sequence>
<dbReference type="CDD" id="cd18617">
    <property type="entry name" value="GH43_XynB-like"/>
    <property type="match status" value="1"/>
</dbReference>
<dbReference type="InterPro" id="IPR051795">
    <property type="entry name" value="Glycosyl_Hydrlase_43"/>
</dbReference>
<dbReference type="InterPro" id="IPR013320">
    <property type="entry name" value="ConA-like_dom_sf"/>
</dbReference>
<feature type="active site" description="Proton acceptor" evidence="4">
    <location>
        <position position="21"/>
    </location>
</feature>
<name>A0A0P7BKG2_9HYPO</name>
<dbReference type="Gene3D" id="2.60.120.200">
    <property type="match status" value="1"/>
</dbReference>
<accession>A0A0P7BKG2</accession>
<evidence type="ECO:0000256" key="3">
    <source>
        <dbReference type="ARBA" id="ARBA00023295"/>
    </source>
</evidence>
<evidence type="ECO:0000313" key="9">
    <source>
        <dbReference type="Proteomes" id="UP000050424"/>
    </source>
</evidence>
<evidence type="ECO:0000256" key="4">
    <source>
        <dbReference type="PIRSR" id="PIRSR606710-1"/>
    </source>
</evidence>
<dbReference type="GO" id="GO:0005975">
    <property type="term" value="P:carbohydrate metabolic process"/>
    <property type="evidence" value="ECO:0007669"/>
    <property type="project" value="InterPro"/>
</dbReference>
<dbReference type="InterPro" id="IPR041542">
    <property type="entry name" value="GH43_C2"/>
</dbReference>
<dbReference type="SUPFAM" id="SSF49899">
    <property type="entry name" value="Concanavalin A-like lectins/glucanases"/>
    <property type="match status" value="1"/>
</dbReference>
<dbReference type="InterPro" id="IPR006710">
    <property type="entry name" value="Glyco_hydro_43"/>
</dbReference>
<dbReference type="PANTHER" id="PTHR42812:SF12">
    <property type="entry name" value="BETA-XYLOSIDASE-RELATED"/>
    <property type="match status" value="1"/>
</dbReference>
<dbReference type="PANTHER" id="PTHR42812">
    <property type="entry name" value="BETA-XYLOSIDASE"/>
    <property type="match status" value="1"/>
</dbReference>
<evidence type="ECO:0000256" key="6">
    <source>
        <dbReference type="RuleBase" id="RU361187"/>
    </source>
</evidence>
<dbReference type="OrthoDB" id="408373at2759"/>
<organism evidence="8 9">
    <name type="scientific">Neonectria ditissima</name>
    <dbReference type="NCBI Taxonomy" id="78410"/>
    <lineage>
        <taxon>Eukaryota</taxon>
        <taxon>Fungi</taxon>
        <taxon>Dikarya</taxon>
        <taxon>Ascomycota</taxon>
        <taxon>Pezizomycotina</taxon>
        <taxon>Sordariomycetes</taxon>
        <taxon>Hypocreomycetidae</taxon>
        <taxon>Hypocreales</taxon>
        <taxon>Nectriaceae</taxon>
        <taxon>Neonectria</taxon>
    </lineage>
</organism>
<dbReference type="InterPro" id="IPR023296">
    <property type="entry name" value="Glyco_hydro_beta-prop_sf"/>
</dbReference>
<gene>
    <name evidence="8" type="ORF">AK830_g800</name>
</gene>
<dbReference type="Proteomes" id="UP000050424">
    <property type="component" value="Unassembled WGS sequence"/>
</dbReference>
<comment type="caution">
    <text evidence="8">The sequence shown here is derived from an EMBL/GenBank/DDBJ whole genome shotgun (WGS) entry which is preliminary data.</text>
</comment>
<feature type="domain" description="Beta-xylosidase C-terminal Concanavalin A-like" evidence="7">
    <location>
        <begin position="357"/>
        <end position="542"/>
    </location>
</feature>
<feature type="site" description="Important for catalytic activity, responsible for pKa modulation of the active site Glu and correct orientation of both the proton donor and substrate" evidence="5">
    <location>
        <position position="147"/>
    </location>
</feature>
<keyword evidence="3 6" id="KW-0326">Glycosidase</keyword>
<dbReference type="STRING" id="78410.A0A0P7BKG2"/>
<dbReference type="EMBL" id="LKCW01000005">
    <property type="protein sequence ID" value="KPM45747.1"/>
    <property type="molecule type" value="Genomic_DNA"/>
</dbReference>
<dbReference type="Gene3D" id="2.115.10.20">
    <property type="entry name" value="Glycosyl hydrolase domain, family 43"/>
    <property type="match status" value="1"/>
</dbReference>
<dbReference type="GO" id="GO:0004553">
    <property type="term" value="F:hydrolase activity, hydrolyzing O-glycosyl compounds"/>
    <property type="evidence" value="ECO:0007669"/>
    <property type="project" value="InterPro"/>
</dbReference>
<protein>
    <recommendedName>
        <fullName evidence="7">Beta-xylosidase C-terminal Concanavalin A-like domain-containing protein</fullName>
    </recommendedName>
</protein>
<comment type="similarity">
    <text evidence="1 6">Belongs to the glycosyl hydrolase 43 family.</text>
</comment>
<dbReference type="SUPFAM" id="SSF75005">
    <property type="entry name" value="Arabinanase/levansucrase/invertase"/>
    <property type="match status" value="1"/>
</dbReference>
<evidence type="ECO:0000313" key="8">
    <source>
        <dbReference type="EMBL" id="KPM45747.1"/>
    </source>
</evidence>
<reference evidence="8 9" key="1">
    <citation type="submission" date="2015-09" db="EMBL/GenBank/DDBJ databases">
        <title>Draft genome of a European isolate of the apple canker pathogen Neonectria ditissima.</title>
        <authorList>
            <person name="Gomez-Cortecero A."/>
            <person name="Harrison R.J."/>
            <person name="Armitage A.D."/>
        </authorList>
    </citation>
    <scope>NUCLEOTIDE SEQUENCE [LARGE SCALE GENOMIC DNA]</scope>
    <source>
        <strain evidence="8 9">R09/05</strain>
    </source>
</reference>
<evidence type="ECO:0000259" key="7">
    <source>
        <dbReference type="Pfam" id="PF17851"/>
    </source>
</evidence>
<dbReference type="Pfam" id="PF17851">
    <property type="entry name" value="GH43_C2"/>
    <property type="match status" value="1"/>
</dbReference>
<dbReference type="Pfam" id="PF04616">
    <property type="entry name" value="Glyco_hydro_43"/>
    <property type="match status" value="1"/>
</dbReference>
<evidence type="ECO:0000256" key="1">
    <source>
        <dbReference type="ARBA" id="ARBA00009865"/>
    </source>
</evidence>
<evidence type="ECO:0000256" key="2">
    <source>
        <dbReference type="ARBA" id="ARBA00022801"/>
    </source>
</evidence>
<keyword evidence="9" id="KW-1185">Reference proteome</keyword>
<feature type="active site" description="Proton donor" evidence="4">
    <location>
        <position position="205"/>
    </location>
</feature>
<keyword evidence="2 6" id="KW-0378">Hydrolase</keyword>
<dbReference type="AlphaFoldDB" id="A0A0P7BKG2"/>
<evidence type="ECO:0000256" key="5">
    <source>
        <dbReference type="PIRSR" id="PIRSR606710-2"/>
    </source>
</evidence>
<proteinExistence type="inferred from homology"/>